<feature type="coiled-coil region" evidence="1">
    <location>
        <begin position="9"/>
        <end position="36"/>
    </location>
</feature>
<protein>
    <submittedName>
        <fullName evidence="2">Uncharacterized protein</fullName>
    </submittedName>
</protein>
<keyword evidence="1" id="KW-0175">Coiled coil</keyword>
<reference evidence="2 3" key="1">
    <citation type="journal article" date="2014" name="Int. J. Syst. Evol. Microbiol.">
        <title>Complete genome sequence of Corynebacterium casei LMG S-19264T (=DSM 44701T), isolated from a smear-ripened cheese.</title>
        <authorList>
            <consortium name="US DOE Joint Genome Institute (JGI-PGF)"/>
            <person name="Walter F."/>
            <person name="Albersmeier A."/>
            <person name="Kalinowski J."/>
            <person name="Ruckert C."/>
        </authorList>
    </citation>
    <scope>NUCLEOTIDE SEQUENCE [LARGE SCALE GENOMIC DNA]</scope>
    <source>
        <strain evidence="2 3">CGMCC 4.7215</strain>
    </source>
</reference>
<gene>
    <name evidence="2" type="ORF">ACFQJ7_14550</name>
</gene>
<evidence type="ECO:0000256" key="1">
    <source>
        <dbReference type="SAM" id="Coils"/>
    </source>
</evidence>
<dbReference type="EMBL" id="JBHSZQ010000049">
    <property type="protein sequence ID" value="MFC7127222.1"/>
    <property type="molecule type" value="Genomic_DNA"/>
</dbReference>
<dbReference type="RefSeq" id="WP_267636641.1">
    <property type="nucleotide sequence ID" value="NZ_JAODIY010000005.1"/>
</dbReference>
<proteinExistence type="predicted"/>
<dbReference type="Proteomes" id="UP001596414">
    <property type="component" value="Unassembled WGS sequence"/>
</dbReference>
<name>A0ABD5X879_9EURY</name>
<dbReference type="Pfam" id="PF23432">
    <property type="entry name" value="DUF7118"/>
    <property type="match status" value="1"/>
</dbReference>
<evidence type="ECO:0000313" key="3">
    <source>
        <dbReference type="Proteomes" id="UP001596414"/>
    </source>
</evidence>
<comment type="caution">
    <text evidence="2">The sequence shown here is derived from an EMBL/GenBank/DDBJ whole genome shotgun (WGS) entry which is preliminary data.</text>
</comment>
<sequence>MSTNNLSEQSDLIADLDRLEERIEEAEEHVAEFGEEDLQELADVYGQFTDVLDRFEEDVTDDGGDIETNIEFQSAIAEVVEDVSDDLLLSETFEECDESLQKRWFHESDFEEVRELLEPVGDLVSRLERRDELISEYQEKREDIRYRIRDLDEQIIELDRLARLSDADLEAPTERLRGPIERYNDAVTDAFDSFIRESSSREVIDFLVAMTEYPLVSFVEPDEELASYVREYPLGQESVSTLLEYADYSNSKLSHYVDDPEKFTHAVGRKQTYLDGIDGEALTVSWPAPPADELEYRCRELTAAVNRFAPAVVEQLRHVEALPRETEYGRLRDAAVVRETLSDEERDRIQNADIAAELSEARDQREALETALEAYPKL</sequence>
<organism evidence="2 3">
    <name type="scientific">Halovenus rubra</name>
    <dbReference type="NCBI Taxonomy" id="869890"/>
    <lineage>
        <taxon>Archaea</taxon>
        <taxon>Methanobacteriati</taxon>
        <taxon>Methanobacteriota</taxon>
        <taxon>Stenosarchaea group</taxon>
        <taxon>Halobacteria</taxon>
        <taxon>Halobacteriales</taxon>
        <taxon>Haloarculaceae</taxon>
        <taxon>Halovenus</taxon>
    </lineage>
</organism>
<evidence type="ECO:0000313" key="2">
    <source>
        <dbReference type="EMBL" id="MFC7127222.1"/>
    </source>
</evidence>
<accession>A0ABD5X879</accession>
<dbReference type="AlphaFoldDB" id="A0ABD5X879"/>
<dbReference type="InterPro" id="IPR055542">
    <property type="entry name" value="DUF7118"/>
</dbReference>